<feature type="region of interest" description="Disordered" evidence="1">
    <location>
        <begin position="404"/>
        <end position="449"/>
    </location>
</feature>
<gene>
    <name evidence="2" type="ORF">BS50DRAFT_586960</name>
</gene>
<protein>
    <submittedName>
        <fullName evidence="2">Uncharacterized protein</fullName>
    </submittedName>
</protein>
<evidence type="ECO:0000313" key="3">
    <source>
        <dbReference type="Proteomes" id="UP000240883"/>
    </source>
</evidence>
<organism evidence="2 3">
    <name type="scientific">Corynespora cassiicola Philippines</name>
    <dbReference type="NCBI Taxonomy" id="1448308"/>
    <lineage>
        <taxon>Eukaryota</taxon>
        <taxon>Fungi</taxon>
        <taxon>Dikarya</taxon>
        <taxon>Ascomycota</taxon>
        <taxon>Pezizomycotina</taxon>
        <taxon>Dothideomycetes</taxon>
        <taxon>Pleosporomycetidae</taxon>
        <taxon>Pleosporales</taxon>
        <taxon>Corynesporascaceae</taxon>
        <taxon>Corynespora</taxon>
    </lineage>
</organism>
<keyword evidence="3" id="KW-1185">Reference proteome</keyword>
<proteinExistence type="predicted"/>
<name>A0A2T2NQJ7_CORCC</name>
<sequence>MSERNPSIGIIIAGVRYEMASRTYKKPPPLQVAFYQKSRRDALAHIQLACKSWLCNAHSLPITGERAEINQIPLIYNQLGYTAVSDEDIERAKGQIGIYNRGKDECQYPNTEGNQPWAYFTNIASSQKCSFGYTGPENTWKQCGRPRIQVAEGYDFESDLNGKITKRSLQRRVREQNSKVWKESENRLWSDWGATWPCFRCSIPKEHVESILGRYTEHVPNPTWLEWFKYLANTSRPNKSTHAMYWVVECEVAGVRSERVCWVNLYANGTACSNQRFGRGPFEDEPCCNVYGTIPKFATDPLSEDMLMWAWPTKKILEEKQCTDQTAKDEYAKTEQTFGPLLDMVDLSNIQFGNEKIQGVASGGQNVGYSVAESSRAGAAANAPMEPGLYGVTQATADLSIAATASADDRKREASDEPADPAQPKRTNTGGLDKGKGPATSSGRRPWDL</sequence>
<dbReference type="EMBL" id="KZ678134">
    <property type="protein sequence ID" value="PSN67701.1"/>
    <property type="molecule type" value="Genomic_DNA"/>
</dbReference>
<accession>A0A2T2NQJ7</accession>
<reference evidence="2 3" key="1">
    <citation type="journal article" date="2018" name="Front. Microbiol.">
        <title>Genome-Wide Analysis of Corynespora cassiicola Leaf Fall Disease Putative Effectors.</title>
        <authorList>
            <person name="Lopez D."/>
            <person name="Ribeiro S."/>
            <person name="Label P."/>
            <person name="Fumanal B."/>
            <person name="Venisse J.S."/>
            <person name="Kohler A."/>
            <person name="de Oliveira R.R."/>
            <person name="Labutti K."/>
            <person name="Lipzen A."/>
            <person name="Lail K."/>
            <person name="Bauer D."/>
            <person name="Ohm R.A."/>
            <person name="Barry K.W."/>
            <person name="Spatafora J."/>
            <person name="Grigoriev I.V."/>
            <person name="Martin F.M."/>
            <person name="Pujade-Renaud V."/>
        </authorList>
    </citation>
    <scope>NUCLEOTIDE SEQUENCE [LARGE SCALE GENOMIC DNA]</scope>
    <source>
        <strain evidence="2 3">Philippines</strain>
    </source>
</reference>
<dbReference type="Proteomes" id="UP000240883">
    <property type="component" value="Unassembled WGS sequence"/>
</dbReference>
<dbReference type="AlphaFoldDB" id="A0A2T2NQJ7"/>
<evidence type="ECO:0000256" key="1">
    <source>
        <dbReference type="SAM" id="MobiDB-lite"/>
    </source>
</evidence>
<evidence type="ECO:0000313" key="2">
    <source>
        <dbReference type="EMBL" id="PSN67701.1"/>
    </source>
</evidence>